<dbReference type="InterPro" id="IPR036163">
    <property type="entry name" value="HMA_dom_sf"/>
</dbReference>
<dbReference type="InterPro" id="IPR006121">
    <property type="entry name" value="HMA_dom"/>
</dbReference>
<organism evidence="4 5">
    <name type="scientific">Methylobacterium dankookense</name>
    <dbReference type="NCBI Taxonomy" id="560405"/>
    <lineage>
        <taxon>Bacteria</taxon>
        <taxon>Pseudomonadati</taxon>
        <taxon>Pseudomonadota</taxon>
        <taxon>Alphaproteobacteria</taxon>
        <taxon>Hyphomicrobiales</taxon>
        <taxon>Methylobacteriaceae</taxon>
        <taxon>Methylobacterium</taxon>
    </lineage>
</organism>
<gene>
    <name evidence="3" type="ORF">IFDJLNFL_4673</name>
    <name evidence="4" type="ORF">MTDSW087_04205</name>
</gene>
<dbReference type="RefSeq" id="WP_082773351.1">
    <property type="nucleotide sequence ID" value="NZ_BPQI01000167.1"/>
</dbReference>
<dbReference type="GO" id="GO:0046872">
    <property type="term" value="F:metal ion binding"/>
    <property type="evidence" value="ECO:0007669"/>
    <property type="project" value="UniProtKB-KW"/>
</dbReference>
<evidence type="ECO:0000313" key="4">
    <source>
        <dbReference type="EMBL" id="VUF14480.1"/>
    </source>
</evidence>
<dbReference type="PROSITE" id="PS50846">
    <property type="entry name" value="HMA_2"/>
    <property type="match status" value="1"/>
</dbReference>
<dbReference type="PROSITE" id="PS51014">
    <property type="entry name" value="COBK_CBIJ"/>
    <property type="match status" value="1"/>
</dbReference>
<dbReference type="Proteomes" id="UP001055303">
    <property type="component" value="Unassembled WGS sequence"/>
</dbReference>
<dbReference type="EMBL" id="CABFVH010000034">
    <property type="protein sequence ID" value="VUF14480.1"/>
    <property type="molecule type" value="Genomic_DNA"/>
</dbReference>
<dbReference type="Gene3D" id="3.30.70.100">
    <property type="match status" value="1"/>
</dbReference>
<evidence type="ECO:0000313" key="3">
    <source>
        <dbReference type="EMBL" id="GJD58750.1"/>
    </source>
</evidence>
<dbReference type="GO" id="GO:0016994">
    <property type="term" value="F:precorrin-6A reductase activity"/>
    <property type="evidence" value="ECO:0007669"/>
    <property type="project" value="InterPro"/>
</dbReference>
<evidence type="ECO:0000256" key="1">
    <source>
        <dbReference type="ARBA" id="ARBA00022723"/>
    </source>
</evidence>
<dbReference type="UniPathway" id="UPA00148"/>
<evidence type="ECO:0000259" key="2">
    <source>
        <dbReference type="PROSITE" id="PS50846"/>
    </source>
</evidence>
<dbReference type="Proteomes" id="UP000401717">
    <property type="component" value="Unassembled WGS sequence"/>
</dbReference>
<reference evidence="3" key="2">
    <citation type="journal article" date="2021" name="Front. Microbiol.">
        <title>Comprehensive Comparative Genomics and Phenotyping of Methylobacterium Species.</title>
        <authorList>
            <person name="Alessa O."/>
            <person name="Ogura Y."/>
            <person name="Fujitani Y."/>
            <person name="Takami H."/>
            <person name="Hayashi T."/>
            <person name="Sahin N."/>
            <person name="Tani A."/>
        </authorList>
    </citation>
    <scope>NUCLEOTIDE SEQUENCE</scope>
    <source>
        <strain evidence="3">DSM 22415</strain>
    </source>
</reference>
<name>A0A564G3D8_9HYPH</name>
<dbReference type="Pfam" id="PF00403">
    <property type="entry name" value="HMA"/>
    <property type="match status" value="1"/>
</dbReference>
<evidence type="ECO:0000313" key="5">
    <source>
        <dbReference type="Proteomes" id="UP000401717"/>
    </source>
</evidence>
<dbReference type="SUPFAM" id="SSF55008">
    <property type="entry name" value="HMA, heavy metal-associated domain"/>
    <property type="match status" value="1"/>
</dbReference>
<dbReference type="InterPro" id="IPR003723">
    <property type="entry name" value="Precorrin-6x_reduct"/>
</dbReference>
<dbReference type="OrthoDB" id="9801832at2"/>
<keyword evidence="6" id="KW-1185">Reference proteome</keyword>
<dbReference type="PROSITE" id="PS01047">
    <property type="entry name" value="HMA_1"/>
    <property type="match status" value="1"/>
</dbReference>
<reference evidence="4 5" key="1">
    <citation type="submission" date="2019-06" db="EMBL/GenBank/DDBJ databases">
        <authorList>
            <person name="Rodrigo-Torres L."/>
            <person name="Arahal R. D."/>
            <person name="Lucena T."/>
        </authorList>
    </citation>
    <scope>NUCLEOTIDE SEQUENCE [LARGE SCALE GENOMIC DNA]</scope>
    <source>
        <strain evidence="4 5">SW08-7</strain>
    </source>
</reference>
<evidence type="ECO:0000313" key="6">
    <source>
        <dbReference type="Proteomes" id="UP001055303"/>
    </source>
</evidence>
<dbReference type="GO" id="GO:0009236">
    <property type="term" value="P:cobalamin biosynthetic process"/>
    <property type="evidence" value="ECO:0007669"/>
    <property type="project" value="UniProtKB-UniPathway"/>
</dbReference>
<dbReference type="InterPro" id="IPR017969">
    <property type="entry name" value="Heavy-metal-associated_CS"/>
</dbReference>
<feature type="domain" description="HMA" evidence="2">
    <location>
        <begin position="21"/>
        <end position="84"/>
    </location>
</feature>
<dbReference type="AlphaFoldDB" id="A0A564G3D8"/>
<sequence>MCCCTNNSVATPFPARRPQPDTVVLRVEDMTCGHCVRAVTAAIVRDLPGTRVTVDLGSKTLTVGGTEDAAAVARAVASAGYTPSPAA</sequence>
<dbReference type="CDD" id="cd00371">
    <property type="entry name" value="HMA"/>
    <property type="match status" value="1"/>
</dbReference>
<reference evidence="3" key="3">
    <citation type="submission" date="2021-08" db="EMBL/GenBank/DDBJ databases">
        <authorList>
            <person name="Tani A."/>
            <person name="Ola A."/>
            <person name="Ogura Y."/>
            <person name="Katsura K."/>
            <person name="Hayashi T."/>
        </authorList>
    </citation>
    <scope>NUCLEOTIDE SEQUENCE</scope>
    <source>
        <strain evidence="3">DSM 22415</strain>
    </source>
</reference>
<proteinExistence type="predicted"/>
<keyword evidence="1" id="KW-0479">Metal-binding</keyword>
<dbReference type="EMBL" id="BPQI01000167">
    <property type="protein sequence ID" value="GJD58750.1"/>
    <property type="molecule type" value="Genomic_DNA"/>
</dbReference>
<protein>
    <recommendedName>
        <fullName evidence="2">HMA domain-containing protein</fullName>
    </recommendedName>
</protein>
<accession>A0A564G3D8</accession>